<accession>A0A5B8SLV0</accession>
<organism evidence="1 2">
    <name type="scientific">Pistricoccus aurantiacus</name>
    <dbReference type="NCBI Taxonomy" id="1883414"/>
    <lineage>
        <taxon>Bacteria</taxon>
        <taxon>Pseudomonadati</taxon>
        <taxon>Pseudomonadota</taxon>
        <taxon>Gammaproteobacteria</taxon>
        <taxon>Oceanospirillales</taxon>
        <taxon>Halomonadaceae</taxon>
        <taxon>Pistricoccus</taxon>
    </lineage>
</organism>
<evidence type="ECO:0000313" key="1">
    <source>
        <dbReference type="EMBL" id="QEA37726.1"/>
    </source>
</evidence>
<keyword evidence="2" id="KW-1185">Reference proteome</keyword>
<evidence type="ECO:0000313" key="2">
    <source>
        <dbReference type="Proteomes" id="UP000321272"/>
    </source>
</evidence>
<protein>
    <submittedName>
        <fullName evidence="1">Uncharacterized protein</fullName>
    </submittedName>
</protein>
<name>A0A5B8SLV0_9GAMM</name>
<sequence>MDVDIVVKKKGSVFEAVAYDNSGLKIDSLVAFSAANARRLLKIKLGMEVKKPKKKKVKRQPTTLLDSRSVMSGLQGVTSSKPWKKTK</sequence>
<dbReference type="RefSeq" id="WP_147182794.1">
    <property type="nucleotide sequence ID" value="NZ_CP042382.1"/>
</dbReference>
<gene>
    <name evidence="1" type="ORF">FGL86_00685</name>
</gene>
<proteinExistence type="predicted"/>
<reference evidence="1 2" key="1">
    <citation type="submission" date="2019-06" db="EMBL/GenBank/DDBJ databases">
        <title>Genome analyses of bacteria isolated from kimchi.</title>
        <authorList>
            <person name="Lee S."/>
            <person name="Ahn S."/>
            <person name="Roh S."/>
        </authorList>
    </citation>
    <scope>NUCLEOTIDE SEQUENCE [LARGE SCALE GENOMIC DNA]</scope>
    <source>
        <strain evidence="1 2">CBA4606</strain>
    </source>
</reference>
<dbReference type="KEGG" id="paur:FGL86_00685"/>
<dbReference type="OrthoDB" id="7066087at2"/>
<dbReference type="Proteomes" id="UP000321272">
    <property type="component" value="Chromosome"/>
</dbReference>
<dbReference type="EMBL" id="CP042382">
    <property type="protein sequence ID" value="QEA37726.1"/>
    <property type="molecule type" value="Genomic_DNA"/>
</dbReference>
<dbReference type="AlphaFoldDB" id="A0A5B8SLV0"/>